<name>A0A7D4ULP0_9SPHI</name>
<protein>
    <recommendedName>
        <fullName evidence="4">DUF4199 domain-containing protein</fullName>
    </recommendedName>
</protein>
<feature type="transmembrane region" description="Helical" evidence="1">
    <location>
        <begin position="52"/>
        <end position="75"/>
    </location>
</feature>
<dbReference type="AlphaFoldDB" id="A0A7D4ULP0"/>
<keyword evidence="1" id="KW-1133">Transmembrane helix</keyword>
<keyword evidence="3" id="KW-1185">Reference proteome</keyword>
<evidence type="ECO:0000256" key="1">
    <source>
        <dbReference type="SAM" id="Phobius"/>
    </source>
</evidence>
<dbReference type="RefSeq" id="WP_173416694.1">
    <property type="nucleotide sequence ID" value="NZ_CP054139.1"/>
</dbReference>
<proteinExistence type="predicted"/>
<sequence length="134" mass="15311">MNFKLIFQLSLFGLIMAFATVSLIPEKIEFFFWLVIFCFCAYIIARVCNGKYFWHGFLVSVFNSVWITAVHFTFFDSYVAHHPDMAAMSNNMGYFNTHPRMMMLCVGIPFGAIFGLFQGLFAFVASKIVKPKGA</sequence>
<keyword evidence="1" id="KW-0472">Membrane</keyword>
<dbReference type="Proteomes" id="UP000505355">
    <property type="component" value="Chromosome"/>
</dbReference>
<evidence type="ECO:0000313" key="3">
    <source>
        <dbReference type="Proteomes" id="UP000505355"/>
    </source>
</evidence>
<feature type="transmembrane region" description="Helical" evidence="1">
    <location>
        <begin position="29"/>
        <end position="45"/>
    </location>
</feature>
<dbReference type="EMBL" id="CP054139">
    <property type="protein sequence ID" value="QKJ32042.1"/>
    <property type="molecule type" value="Genomic_DNA"/>
</dbReference>
<organism evidence="2 3">
    <name type="scientific">Mucilaginibacter mali</name>
    <dbReference type="NCBI Taxonomy" id="2740462"/>
    <lineage>
        <taxon>Bacteria</taxon>
        <taxon>Pseudomonadati</taxon>
        <taxon>Bacteroidota</taxon>
        <taxon>Sphingobacteriia</taxon>
        <taxon>Sphingobacteriales</taxon>
        <taxon>Sphingobacteriaceae</taxon>
        <taxon>Mucilaginibacter</taxon>
    </lineage>
</organism>
<accession>A0A7D4ULP0</accession>
<evidence type="ECO:0008006" key="4">
    <source>
        <dbReference type="Google" id="ProtNLM"/>
    </source>
</evidence>
<evidence type="ECO:0000313" key="2">
    <source>
        <dbReference type="EMBL" id="QKJ32042.1"/>
    </source>
</evidence>
<keyword evidence="1" id="KW-0812">Transmembrane</keyword>
<dbReference type="KEGG" id="mmab:HQ865_20495"/>
<gene>
    <name evidence="2" type="ORF">HQ865_20495</name>
</gene>
<feature type="transmembrane region" description="Helical" evidence="1">
    <location>
        <begin position="101"/>
        <end position="125"/>
    </location>
</feature>
<reference evidence="2 3" key="1">
    <citation type="submission" date="2020-05" db="EMBL/GenBank/DDBJ databases">
        <title>Mucilaginibacter mali sp. nov.</title>
        <authorList>
            <person name="Kim H.S."/>
            <person name="Lee K.C."/>
            <person name="Suh M.K."/>
            <person name="Kim J.-S."/>
            <person name="Han K.-I."/>
            <person name="Eom M.K."/>
            <person name="Shin Y.K."/>
            <person name="Lee J.-S."/>
        </authorList>
    </citation>
    <scope>NUCLEOTIDE SEQUENCE [LARGE SCALE GENOMIC DNA]</scope>
    <source>
        <strain evidence="2 3">G2-14</strain>
    </source>
</reference>